<sequence>MATIFFSRTLPRHHYPLSNPLSFTRLSIAFKRTCKTSTFHSFASKHLFVIRARTKKYSTERTNRSLTPENKTPLPPDSVVQSNNSEKTSNPILDSDNKSHKSQPEHTNVPTIILETPRNKSITTLPLVLVLAASAFLSFYLYQYFTSFVNKYPEEIRKNLRKGLFYQNYRNDPNRAVNFYQTALTQAFNHKQLDNASPEVTGIMIQLGSLYEELGRTRDAIDVFTMAYDAISTPDNVPIKLEGENKIRLIALAQKLGDLHHSLKQNEQAEKYYVWSIEQLLQSQAENAQLNQLRNDNQSGIFSKRHEINALPSWMTLTDLGASLEALASFYASQHKYAYALPLYLRALSLINPPESSCHSAVLMNNIAEVFTGMGNLEEAQGWAERGLKLVENFRPKKRIMRECDESCGVLLFNLGMISELTGNLTKASEYYEKARLFAKRINFADCVTEADLALQRTTILLSEGEGK</sequence>
<comment type="caution">
    <text evidence="2">The sequence shown here is derived from an EMBL/GenBank/DDBJ whole genome shotgun (WGS) entry which is preliminary data.</text>
</comment>
<dbReference type="InterPro" id="IPR019734">
    <property type="entry name" value="TPR_rpt"/>
</dbReference>
<feature type="region of interest" description="Disordered" evidence="1">
    <location>
        <begin position="59"/>
        <end position="108"/>
    </location>
</feature>
<dbReference type="SMART" id="SM00028">
    <property type="entry name" value="TPR"/>
    <property type="match status" value="5"/>
</dbReference>
<dbReference type="OrthoDB" id="10050400at2759"/>
<proteinExistence type="predicted"/>
<dbReference type="CDD" id="cd24145">
    <property type="entry name" value="Mgr3-like"/>
    <property type="match status" value="1"/>
</dbReference>
<dbReference type="PANTHER" id="PTHR28142">
    <property type="entry name" value="MITOCHONDRIAL INNER MEMBRANE I-AAA PROTEASE SUPERCOMPLEX SUBUNIT MGR3-RELATED"/>
    <property type="match status" value="1"/>
</dbReference>
<evidence type="ECO:0000256" key="1">
    <source>
        <dbReference type="SAM" id="MobiDB-lite"/>
    </source>
</evidence>
<gene>
    <name evidence="2" type="ORF">C2G38_2109954</name>
</gene>
<dbReference type="STRING" id="44941.A0A397UFG0"/>
<organism evidence="2 3">
    <name type="scientific">Gigaspora rosea</name>
    <dbReference type="NCBI Taxonomy" id="44941"/>
    <lineage>
        <taxon>Eukaryota</taxon>
        <taxon>Fungi</taxon>
        <taxon>Fungi incertae sedis</taxon>
        <taxon>Mucoromycota</taxon>
        <taxon>Glomeromycotina</taxon>
        <taxon>Glomeromycetes</taxon>
        <taxon>Diversisporales</taxon>
        <taxon>Gigasporaceae</taxon>
        <taxon>Gigaspora</taxon>
    </lineage>
</organism>
<protein>
    <recommendedName>
        <fullName evidence="4">MalT-like TPR region domain-containing protein</fullName>
    </recommendedName>
</protein>
<evidence type="ECO:0008006" key="4">
    <source>
        <dbReference type="Google" id="ProtNLM"/>
    </source>
</evidence>
<dbReference type="AlphaFoldDB" id="A0A397UFG0"/>
<reference evidence="2 3" key="1">
    <citation type="submission" date="2018-06" db="EMBL/GenBank/DDBJ databases">
        <title>Comparative genomics reveals the genomic features of Rhizophagus irregularis, R. cerebriforme, R. diaphanum and Gigaspora rosea, and their symbiotic lifestyle signature.</title>
        <authorList>
            <person name="Morin E."/>
            <person name="San Clemente H."/>
            <person name="Chen E.C.H."/>
            <person name="De La Providencia I."/>
            <person name="Hainaut M."/>
            <person name="Kuo A."/>
            <person name="Kohler A."/>
            <person name="Murat C."/>
            <person name="Tang N."/>
            <person name="Roy S."/>
            <person name="Loubradou J."/>
            <person name="Henrissat B."/>
            <person name="Grigoriev I.V."/>
            <person name="Corradi N."/>
            <person name="Roux C."/>
            <person name="Martin F.M."/>
        </authorList>
    </citation>
    <scope>NUCLEOTIDE SEQUENCE [LARGE SCALE GENOMIC DNA]</scope>
    <source>
        <strain evidence="2 3">DAOM 194757</strain>
    </source>
</reference>
<dbReference type="EMBL" id="QKWP01001446">
    <property type="protein sequence ID" value="RIB08900.1"/>
    <property type="molecule type" value="Genomic_DNA"/>
</dbReference>
<dbReference type="Pfam" id="PF13181">
    <property type="entry name" value="TPR_8"/>
    <property type="match status" value="1"/>
</dbReference>
<dbReference type="PANTHER" id="PTHR28142:SF1">
    <property type="entry name" value="MITOCHONDRIAL INNER MEMBRANE I-AAA PROTEASE SUPERCOMPLEX SUBUNIT MGR3-RELATED"/>
    <property type="match status" value="1"/>
</dbReference>
<name>A0A397UFG0_9GLOM</name>
<dbReference type="Pfam" id="PF13176">
    <property type="entry name" value="TPR_7"/>
    <property type="match status" value="1"/>
</dbReference>
<keyword evidence="3" id="KW-1185">Reference proteome</keyword>
<dbReference type="SUPFAM" id="SSF48452">
    <property type="entry name" value="TPR-like"/>
    <property type="match status" value="2"/>
</dbReference>
<dbReference type="Proteomes" id="UP000266673">
    <property type="component" value="Unassembled WGS sequence"/>
</dbReference>
<dbReference type="Gene3D" id="1.25.40.10">
    <property type="entry name" value="Tetratricopeptide repeat domain"/>
    <property type="match status" value="2"/>
</dbReference>
<feature type="compositionally biased region" description="Basic and acidic residues" evidence="1">
    <location>
        <begin position="95"/>
        <end position="104"/>
    </location>
</feature>
<evidence type="ECO:0000313" key="2">
    <source>
        <dbReference type="EMBL" id="RIB08900.1"/>
    </source>
</evidence>
<dbReference type="InterPro" id="IPR040201">
    <property type="entry name" value="Mrg3-like"/>
</dbReference>
<dbReference type="InterPro" id="IPR011990">
    <property type="entry name" value="TPR-like_helical_dom_sf"/>
</dbReference>
<feature type="compositionally biased region" description="Polar residues" evidence="1">
    <location>
        <begin position="79"/>
        <end position="92"/>
    </location>
</feature>
<evidence type="ECO:0000313" key="3">
    <source>
        <dbReference type="Proteomes" id="UP000266673"/>
    </source>
</evidence>
<accession>A0A397UFG0</accession>